<dbReference type="SUPFAM" id="SSF52540">
    <property type="entry name" value="P-loop containing nucleoside triphosphate hydrolases"/>
    <property type="match status" value="1"/>
</dbReference>
<dbReference type="OrthoDB" id="9810148at2"/>
<evidence type="ECO:0000313" key="1">
    <source>
        <dbReference type="EMBL" id="EHM09930.1"/>
    </source>
</evidence>
<dbReference type="AlphaFoldDB" id="H0URJ1"/>
<dbReference type="InterPro" id="IPR027417">
    <property type="entry name" value="P-loop_NTPase"/>
</dbReference>
<accession>H0URJ1</accession>
<name>H0URJ1_9BACT</name>
<organism evidence="1 2">
    <name type="scientific">Thermanaerovibrio velox DSM 12556</name>
    <dbReference type="NCBI Taxonomy" id="926567"/>
    <lineage>
        <taxon>Bacteria</taxon>
        <taxon>Thermotogati</taxon>
        <taxon>Synergistota</taxon>
        <taxon>Synergistia</taxon>
        <taxon>Synergistales</taxon>
        <taxon>Synergistaceae</taxon>
        <taxon>Thermanaerovibrio</taxon>
    </lineage>
</organism>
<gene>
    <name evidence="1" type="ORF">TheveDRAFT_0781</name>
</gene>
<evidence type="ECO:0000313" key="2">
    <source>
        <dbReference type="Proteomes" id="UP000005730"/>
    </source>
</evidence>
<protein>
    <recommendedName>
        <fullName evidence="3">DNA polymerase III, gamma/tau subunit</fullName>
    </recommendedName>
</protein>
<dbReference type="Proteomes" id="UP000005730">
    <property type="component" value="Chromosome"/>
</dbReference>
<dbReference type="eggNOG" id="COG0470">
    <property type="taxonomic scope" value="Bacteria"/>
</dbReference>
<dbReference type="HOGENOM" id="CLU_1092566_0_0_0"/>
<reference evidence="1 2" key="1">
    <citation type="submission" date="2011-10" db="EMBL/GenBank/DDBJ databases">
        <title>The Noncontiguous Finished genome of Thermanaerovibrio velox DSM 12556.</title>
        <authorList>
            <consortium name="US DOE Joint Genome Institute (JGI-PGF)"/>
            <person name="Lucas S."/>
            <person name="Copeland A."/>
            <person name="Lapidus A."/>
            <person name="Glavina del Rio T."/>
            <person name="Dalin E."/>
            <person name="Tice H."/>
            <person name="Bruce D."/>
            <person name="Goodwin L."/>
            <person name="Pitluck S."/>
            <person name="Peters L."/>
            <person name="Mikhailova N."/>
            <person name="Teshima H."/>
            <person name="Kyrpides N."/>
            <person name="Mavromatis K."/>
            <person name="Ivanova N."/>
            <person name="Markowitz V."/>
            <person name="Cheng J.-F."/>
            <person name="Hugenholtz P."/>
            <person name="Woyke T."/>
            <person name="Wu D."/>
            <person name="Spring S."/>
            <person name="Brambilla E.-M."/>
            <person name="Klenk H.-P."/>
            <person name="Eisen J.A."/>
        </authorList>
    </citation>
    <scope>NUCLEOTIDE SEQUENCE [LARGE SCALE GENOMIC DNA]</scope>
    <source>
        <strain evidence="1 2">DSM 12556</strain>
    </source>
</reference>
<dbReference type="EMBL" id="CM001377">
    <property type="protein sequence ID" value="EHM09930.1"/>
    <property type="molecule type" value="Genomic_DNA"/>
</dbReference>
<keyword evidence="2" id="KW-1185">Reference proteome</keyword>
<evidence type="ECO:0008006" key="3">
    <source>
        <dbReference type="Google" id="ProtNLM"/>
    </source>
</evidence>
<dbReference type="STRING" id="926567.TheveDRAFT_0781"/>
<dbReference type="Gene3D" id="3.40.50.300">
    <property type="entry name" value="P-loop containing nucleotide triphosphate hydrolases"/>
    <property type="match status" value="1"/>
</dbReference>
<proteinExistence type="predicted"/>
<sequence>MFDINSFLISNPPWDDFLRMAHSGRCQSLCFVVPETLQESLSVQVAMALWGGDGEGMDDLIPLGSPGSPPGIEVCKTLAMELSLSPVGRPFRIGVVFSADKISPAAANSLLKVTEEPPGGSKVVFLLERDNLLPTLRSRVGMFNLLAPEMHEPSHHPSDPEAWMRVMRACGSGGKTQWDLPRLRQEIQGWVTQMIRDGMLEEADRVSRLVEILLNHPMSPSMGADMVFLTLEEGLDFA</sequence>
<dbReference type="Pfam" id="PF13177">
    <property type="entry name" value="DNA_pol3_delta2"/>
    <property type="match status" value="1"/>
</dbReference>